<gene>
    <name evidence="2" type="ORF">AVDCRST_MAG54-299</name>
</gene>
<dbReference type="EC" id="1.1.1.157" evidence="2"/>
<feature type="compositionally biased region" description="Basic residues" evidence="1">
    <location>
        <begin position="380"/>
        <end position="402"/>
    </location>
</feature>
<feature type="region of interest" description="Disordered" evidence="1">
    <location>
        <begin position="1"/>
        <end position="102"/>
    </location>
</feature>
<dbReference type="EC" id="1.1.1.35" evidence="2"/>
<feature type="compositionally biased region" description="Basic residues" evidence="1">
    <location>
        <begin position="143"/>
        <end position="156"/>
    </location>
</feature>
<organism evidence="2">
    <name type="scientific">uncultured Actinomycetospora sp</name>
    <dbReference type="NCBI Taxonomy" id="1135996"/>
    <lineage>
        <taxon>Bacteria</taxon>
        <taxon>Bacillati</taxon>
        <taxon>Actinomycetota</taxon>
        <taxon>Actinomycetes</taxon>
        <taxon>Pseudonocardiales</taxon>
        <taxon>Pseudonocardiaceae</taxon>
        <taxon>Actinomycetospora</taxon>
        <taxon>environmental samples</taxon>
    </lineage>
</organism>
<feature type="compositionally biased region" description="Basic residues" evidence="1">
    <location>
        <begin position="64"/>
        <end position="79"/>
    </location>
</feature>
<feature type="compositionally biased region" description="Basic residues" evidence="1">
    <location>
        <begin position="475"/>
        <end position="484"/>
    </location>
</feature>
<name>A0A6J4H510_9PSEU</name>
<proteinExistence type="predicted"/>
<feature type="compositionally biased region" description="Low complexity" evidence="1">
    <location>
        <begin position="568"/>
        <end position="579"/>
    </location>
</feature>
<feature type="compositionally biased region" description="Gly residues" evidence="1">
    <location>
        <begin position="132"/>
        <end position="142"/>
    </location>
</feature>
<dbReference type="AlphaFoldDB" id="A0A6J4H510"/>
<feature type="region of interest" description="Disordered" evidence="1">
    <location>
        <begin position="116"/>
        <end position="512"/>
    </location>
</feature>
<keyword evidence="2" id="KW-0560">Oxidoreductase</keyword>
<dbReference type="GO" id="GO:0008691">
    <property type="term" value="F:3-hydroxybutyryl-CoA dehydrogenase activity"/>
    <property type="evidence" value="ECO:0007669"/>
    <property type="project" value="UniProtKB-EC"/>
</dbReference>
<feature type="compositionally biased region" description="Basic residues" evidence="1">
    <location>
        <begin position="193"/>
        <end position="210"/>
    </location>
</feature>
<feature type="compositionally biased region" description="Basic and acidic residues" evidence="1">
    <location>
        <begin position="441"/>
        <end position="455"/>
    </location>
</feature>
<accession>A0A6J4H510</accession>
<dbReference type="GO" id="GO:0003857">
    <property type="term" value="F:(3S)-3-hydroxyacyl-CoA dehydrogenase (NAD+) activity"/>
    <property type="evidence" value="ECO:0007669"/>
    <property type="project" value="UniProtKB-EC"/>
</dbReference>
<feature type="non-terminal residue" evidence="2">
    <location>
        <position position="1"/>
    </location>
</feature>
<feature type="region of interest" description="Disordered" evidence="1">
    <location>
        <begin position="550"/>
        <end position="579"/>
    </location>
</feature>
<feature type="non-terminal residue" evidence="2">
    <location>
        <position position="579"/>
    </location>
</feature>
<dbReference type="EMBL" id="CADCTH010000040">
    <property type="protein sequence ID" value="CAA9215169.1"/>
    <property type="molecule type" value="Genomic_DNA"/>
</dbReference>
<evidence type="ECO:0000313" key="2">
    <source>
        <dbReference type="EMBL" id="CAA9215169.1"/>
    </source>
</evidence>
<feature type="compositionally biased region" description="Basic and acidic residues" evidence="1">
    <location>
        <begin position="491"/>
        <end position="502"/>
    </location>
</feature>
<sequence>GGGHRRGVRPGGHRGGRHRGRRRHRDPRPRDDRGLHPAGRRPLQAGRRRPRGPARARAGEHPARRPRRCRSGGRGRARAPRPQDRGVRGPGQGLRTGDHLRVEHLVAVDHRAVGAHRAPVAGRRHALLQPGPGAGADRGGAHGGHRPRGARRRHRAGGPAGQEPGGVRRPRGLHRQQPALHLPQPGRRDVRVPLRRTRGPRRRHALRLRLPHGPAGADGPHRPRHGLRDPRHDVPAVAQPAPRAGPDPQADDHRGAARPEVGPRLLHLRRPRVPRGRGRLADPAAARPGGRRPAIGAGRGRRRHRHDGHGHRRGVRQVGPRRGRPRAHRGQGRGRRRGHPQVAREGRGQGQALGGRPRRDPRARPAHDLVRRPGDLRPGGRGRRRGPRGQAGRLRRARRRVQARRDPRDHHVVAARGRVRRGDAASRRRHRHALLQPGVGDEARRDRQPDHDLAGRHRHRPGRDRRDRQAPGAVRRPRGLHRQRAAVPLPQRRDGDARGELRQRRRHRLGHEERLRAADGAVRAARRRRARRVAGHRALALPGVPRARFRAGAAARAPGDRRPPGPQDRPGLPGLPEEV</sequence>
<feature type="compositionally biased region" description="Basic residues" evidence="1">
    <location>
        <begin position="299"/>
        <end position="339"/>
    </location>
</feature>
<evidence type="ECO:0000256" key="1">
    <source>
        <dbReference type="SAM" id="MobiDB-lite"/>
    </source>
</evidence>
<feature type="compositionally biased region" description="Basic residues" evidence="1">
    <location>
        <begin position="1"/>
        <end position="27"/>
    </location>
</feature>
<protein>
    <submittedName>
        <fullName evidence="2">3-hydroxybutyryl-CoA dehydrogenase 3-hydroxyacyl-CoA dehydrogenase</fullName>
        <ecNumber evidence="2">1.1.1.157</ecNumber>
        <ecNumber evidence="2">1.1.1.35</ecNumber>
    </submittedName>
</protein>
<feature type="compositionally biased region" description="Basic and acidic residues" evidence="1">
    <location>
        <begin position="403"/>
        <end position="412"/>
    </location>
</feature>
<reference evidence="2" key="1">
    <citation type="submission" date="2020-02" db="EMBL/GenBank/DDBJ databases">
        <authorList>
            <person name="Meier V. D."/>
        </authorList>
    </citation>
    <scope>NUCLEOTIDE SEQUENCE</scope>
    <source>
        <strain evidence="2">AVDCRST_MAG54</strain>
    </source>
</reference>
<feature type="compositionally biased region" description="Basic residues" evidence="1">
    <location>
        <begin position="266"/>
        <end position="278"/>
    </location>
</feature>
<feature type="compositionally biased region" description="Low complexity" evidence="1">
    <location>
        <begin position="281"/>
        <end position="296"/>
    </location>
</feature>
<feature type="compositionally biased region" description="Basic and acidic residues" evidence="1">
    <location>
        <begin position="357"/>
        <end position="375"/>
    </location>
</feature>